<organism evidence="10 11">
    <name type="scientific">Cannabis sativa</name>
    <name type="common">Hemp</name>
    <name type="synonym">Marijuana</name>
    <dbReference type="NCBI Taxonomy" id="3483"/>
    <lineage>
        <taxon>Eukaryota</taxon>
        <taxon>Viridiplantae</taxon>
        <taxon>Streptophyta</taxon>
        <taxon>Embryophyta</taxon>
        <taxon>Tracheophyta</taxon>
        <taxon>Spermatophyta</taxon>
        <taxon>Magnoliopsida</taxon>
        <taxon>eudicotyledons</taxon>
        <taxon>Gunneridae</taxon>
        <taxon>Pentapetalae</taxon>
        <taxon>rosids</taxon>
        <taxon>fabids</taxon>
        <taxon>Rosales</taxon>
        <taxon>Cannabaceae</taxon>
        <taxon>Cannabis</taxon>
    </lineage>
</organism>
<dbReference type="Pfam" id="PF04564">
    <property type="entry name" value="U-box"/>
    <property type="match status" value="1"/>
</dbReference>
<keyword evidence="6" id="KW-0833">Ubl conjugation pathway</keyword>
<dbReference type="EMBL" id="JAATIP010000366">
    <property type="protein sequence ID" value="KAF4350454.1"/>
    <property type="molecule type" value="Genomic_DNA"/>
</dbReference>
<dbReference type="PROSITE" id="PS51698">
    <property type="entry name" value="U_BOX"/>
    <property type="match status" value="1"/>
</dbReference>
<evidence type="ECO:0000256" key="3">
    <source>
        <dbReference type="ARBA" id="ARBA00004906"/>
    </source>
</evidence>
<dbReference type="Gene3D" id="3.30.40.10">
    <property type="entry name" value="Zinc/RING finger domain, C3HC4 (zinc finger)"/>
    <property type="match status" value="1"/>
</dbReference>
<dbReference type="SMART" id="SM00504">
    <property type="entry name" value="Ubox"/>
    <property type="match status" value="1"/>
</dbReference>
<evidence type="ECO:0000313" key="10">
    <source>
        <dbReference type="EMBL" id="KAF4350454.1"/>
    </source>
</evidence>
<reference evidence="10 11" key="1">
    <citation type="journal article" date="2020" name="bioRxiv">
        <title>Sequence and annotation of 42 cannabis genomes reveals extensive copy number variation in cannabinoid synthesis and pathogen resistance genes.</title>
        <authorList>
            <person name="Mckernan K.J."/>
            <person name="Helbert Y."/>
            <person name="Kane L.T."/>
            <person name="Ebling H."/>
            <person name="Zhang L."/>
            <person name="Liu B."/>
            <person name="Eaton Z."/>
            <person name="Mclaughlin S."/>
            <person name="Kingan S."/>
            <person name="Baybayan P."/>
            <person name="Concepcion G."/>
            <person name="Jordan M."/>
            <person name="Riva A."/>
            <person name="Barbazuk W."/>
            <person name="Harkins T."/>
        </authorList>
    </citation>
    <scope>NUCLEOTIDE SEQUENCE [LARGE SCALE GENOMIC DNA]</scope>
    <source>
        <strain evidence="11">cv. Jamaican Lion 4</strain>
        <tissue evidence="10">Leaf</tissue>
    </source>
</reference>
<dbReference type="Proteomes" id="UP000525078">
    <property type="component" value="Unassembled WGS sequence"/>
</dbReference>
<comment type="catalytic activity">
    <reaction evidence="1">
        <text>S-ubiquitinyl-[E2 ubiquitin-conjugating enzyme]-L-cysteine + [acceptor protein]-L-lysine = [E2 ubiquitin-conjugating enzyme]-L-cysteine + N(6)-ubiquitinyl-[acceptor protein]-L-lysine.</text>
        <dbReference type="EC" id="2.3.2.27"/>
    </reaction>
</comment>
<dbReference type="InterPro" id="IPR011009">
    <property type="entry name" value="Kinase-like_dom_sf"/>
</dbReference>
<evidence type="ECO:0000256" key="6">
    <source>
        <dbReference type="ARBA" id="ARBA00022786"/>
    </source>
</evidence>
<comment type="function">
    <text evidence="2">Functions as an E3 ubiquitin ligase.</text>
</comment>
<dbReference type="PANTHER" id="PTHR45647:SF56">
    <property type="entry name" value="U-BOX DOMAIN-CONTAINING PROTEIN 50-RELATED"/>
    <property type="match status" value="1"/>
</dbReference>
<dbReference type="PROSITE" id="PS50011">
    <property type="entry name" value="PROTEIN_KINASE_DOM"/>
    <property type="match status" value="2"/>
</dbReference>
<dbReference type="InterPro" id="IPR013083">
    <property type="entry name" value="Znf_RING/FYVE/PHD"/>
</dbReference>
<feature type="non-terminal residue" evidence="10">
    <location>
        <position position="1"/>
    </location>
</feature>
<dbReference type="SUPFAM" id="SSF57850">
    <property type="entry name" value="RING/U-box"/>
    <property type="match status" value="1"/>
</dbReference>
<comment type="caution">
    <text evidence="10">The sequence shown here is derived from an EMBL/GenBank/DDBJ whole genome shotgun (WGS) entry which is preliminary data.</text>
</comment>
<dbReference type="InterPro" id="IPR001245">
    <property type="entry name" value="Ser-Thr/Tyr_kinase_cat_dom"/>
</dbReference>
<dbReference type="UniPathway" id="UPA00143"/>
<dbReference type="PANTHER" id="PTHR45647">
    <property type="entry name" value="OS02G0152300 PROTEIN"/>
    <property type="match status" value="1"/>
</dbReference>
<evidence type="ECO:0000256" key="7">
    <source>
        <dbReference type="SAM" id="Coils"/>
    </source>
</evidence>
<dbReference type="GO" id="GO:0005524">
    <property type="term" value="F:ATP binding"/>
    <property type="evidence" value="ECO:0007669"/>
    <property type="project" value="InterPro"/>
</dbReference>
<evidence type="ECO:0000256" key="5">
    <source>
        <dbReference type="ARBA" id="ARBA00022679"/>
    </source>
</evidence>
<protein>
    <recommendedName>
        <fullName evidence="4">RING-type E3 ubiquitin transferase</fullName>
        <ecNumber evidence="4">2.3.2.27</ecNumber>
    </recommendedName>
</protein>
<feature type="domain" description="Protein kinase" evidence="8">
    <location>
        <begin position="1209"/>
        <end position="1451"/>
    </location>
</feature>
<feature type="domain" description="Protein kinase" evidence="8">
    <location>
        <begin position="401"/>
        <end position="665"/>
    </location>
</feature>
<dbReference type="CDD" id="cd16655">
    <property type="entry name" value="RING-Ubox_WDSUB1-like"/>
    <property type="match status" value="1"/>
</dbReference>
<name>A0A7J6DWE7_CANSA</name>
<proteinExistence type="predicted"/>
<evidence type="ECO:0000259" key="9">
    <source>
        <dbReference type="PROSITE" id="PS51698"/>
    </source>
</evidence>
<keyword evidence="5" id="KW-0808">Transferase</keyword>
<feature type="domain" description="U-box" evidence="9">
    <location>
        <begin position="1490"/>
        <end position="1564"/>
    </location>
</feature>
<dbReference type="GO" id="GO:0004672">
    <property type="term" value="F:protein kinase activity"/>
    <property type="evidence" value="ECO:0007669"/>
    <property type="project" value="InterPro"/>
</dbReference>
<evidence type="ECO:0000259" key="8">
    <source>
        <dbReference type="PROSITE" id="PS50011"/>
    </source>
</evidence>
<dbReference type="SUPFAM" id="SSF56112">
    <property type="entry name" value="Protein kinase-like (PK-like)"/>
    <property type="match status" value="2"/>
</dbReference>
<evidence type="ECO:0000256" key="2">
    <source>
        <dbReference type="ARBA" id="ARBA00003861"/>
    </source>
</evidence>
<dbReference type="InterPro" id="IPR003613">
    <property type="entry name" value="Ubox_domain"/>
</dbReference>
<evidence type="ECO:0000313" key="11">
    <source>
        <dbReference type="Proteomes" id="UP000525078"/>
    </source>
</evidence>
<accession>A0A7J6DWE7</accession>
<feature type="coiled-coil region" evidence="7">
    <location>
        <begin position="1080"/>
        <end position="1177"/>
    </location>
</feature>
<evidence type="ECO:0000256" key="4">
    <source>
        <dbReference type="ARBA" id="ARBA00012483"/>
    </source>
</evidence>
<keyword evidence="7" id="KW-0175">Coiled coil</keyword>
<dbReference type="InterPro" id="IPR051348">
    <property type="entry name" value="U-box_ubiquitin_ligases"/>
</dbReference>
<sequence>KMDSPQENNKVVYVALGNEREEGFKTLKWTLQRWRFHPLSIIILHINITKDIVDTYFGKMHANYISEEMLELIRKKEQENIDKLLSQYITFCGKVKAEVFKVEKYDKPIRELIIDLISGLHINNLVMGLTFMKSSSRKAKTAISGCFYIYQQKPEFCDEFFIVSGGKQISMSEENFGDSIPLDSPSSQSQWECYTQEIDNYFQHLLSLNLDEEVVINNCHEPVNNDNSPIEAEMRKLQTSNMSIAEKSQCLRTKTREILEMIQSKRDETKANSLGTNPAILKEELDNTKELLNESILEVEESKRNLKSLVMLRYDLSNKLQSLEMAKSQGELELQRLIVEREEMVPGIDALRRERDVFQRRIKFYNKVEEENYKEIGETIRCSLREFSGEEIRLATEDFSERLRIKSGGDLLSGVYKCRINLQTVAIKMFTSSSPNNAIAHQDFQLKVKFLGKIRHPHLLGMMGFCLEPKCIVFEYMHNGSLKDTIFSSSSCGAIRALSWHTRIHVAAQICSGLSYLHLAKPIPIVHSQLTISNIFLDRNLVAKIGGFGLSQAHHESHVVSDVQAFGLLLIQLLTGRNWAGLVDDAMLVDKAALVQVLDETGGAWPLDIVERLALLAFRCLGPTKLKVEVVMEELEELKKKCVELVDRRRGEISSTDGGEGHESCEIPCVFLCPIYKVISDDIKESQRSRQRMKEVSKDDESRRKYDARRLGAGASRVQAIKDEDGDIERDRENELKPTVSLMDNSGTEKVYVALGNDLEDGFKTLEWTLKKWKSQPISIIILHLTFSVSKDYVYTPFGKLPASAVSDKKLDVLRQYEKEKIDKLLPKYTSFCGQVKTELLKVEKCDEPIHKITMDLISRLKITNLVMGFSFLKSSPWKIKNAISGSFYVHKNKPDFCELFIICGGKLLSIKGENKRGIMEDDQGVMVAKFREKGSFKDWLGKIFIPPQPNSLEKNPRRLLSSLSINLDSPSSQTQWENCVEEIEEYYQHLLSLNLDHEAKDEEDVDQENENFDLQSLVMELGTAGRAAIDLCLKTKLKEAKNTVQNKRIEAMGNAERRSKAERAIFLCNRRSDELQTKIKEEVKKRTELKKVLEDEEEHLHATMAEVEETKKRLKSLTQLNNELSNKLHASTLAKSQSEAQLHNAVNLRSKMVREIEELRQQRDVLQRRIEFCKEKDAIQMVARLGQPSGGCKDFTADQIRMATNGFSERMRLKPGGDWTGVYRGRIGHSLVAIKRLDSVNGMSQEDFQSKVLLLSQIRHPNLVPMVGYCSELKCIVFEYMHNGSLRDIFLRDILYSRKGSAKKRIRTLRWYDRIRIAAEICSGLGFLHMAKPKPIVHGQLRLANILLDRNLNAKITGFGLSKSGDEQWIRSDIRAFGVLLMHLLTGRNWAGLVEAMTMDRAGLIRDLDEMAGQWPMDLAERLAGLTLKCLSRNRGPNMDLKLATVMEELNDLREKARDLVSSGQFNLATRNGSDVAINRALDGEDPMEVPSFFLCPIFQDVMKNPHVAVDGFSYELEAIEEWLRMGNDTSPMTNLRLKNTFLTPNHTLRTLIQDWHNKRSIPPP</sequence>
<dbReference type="InterPro" id="IPR000719">
    <property type="entry name" value="Prot_kinase_dom"/>
</dbReference>
<evidence type="ECO:0000256" key="1">
    <source>
        <dbReference type="ARBA" id="ARBA00000900"/>
    </source>
</evidence>
<dbReference type="EC" id="2.3.2.27" evidence="4"/>
<feature type="coiled-coil region" evidence="7">
    <location>
        <begin position="282"/>
        <end position="368"/>
    </location>
</feature>
<comment type="pathway">
    <text evidence="3">Protein modification; protein ubiquitination.</text>
</comment>
<gene>
    <name evidence="10" type="ORF">F8388_005064</name>
</gene>
<dbReference type="GO" id="GO:0016567">
    <property type="term" value="P:protein ubiquitination"/>
    <property type="evidence" value="ECO:0007669"/>
    <property type="project" value="UniProtKB-UniPathway"/>
</dbReference>
<dbReference type="GO" id="GO:0061630">
    <property type="term" value="F:ubiquitin protein ligase activity"/>
    <property type="evidence" value="ECO:0007669"/>
    <property type="project" value="UniProtKB-EC"/>
</dbReference>
<dbReference type="Gene3D" id="1.10.510.10">
    <property type="entry name" value="Transferase(Phosphotransferase) domain 1"/>
    <property type="match status" value="2"/>
</dbReference>
<dbReference type="Gene3D" id="3.30.200.20">
    <property type="entry name" value="Phosphorylase Kinase, domain 1"/>
    <property type="match status" value="1"/>
</dbReference>
<dbReference type="Pfam" id="PF07714">
    <property type="entry name" value="PK_Tyr_Ser-Thr"/>
    <property type="match status" value="2"/>
</dbReference>